<evidence type="ECO:0000313" key="12">
    <source>
        <dbReference type="Proteomes" id="UP000613740"/>
    </source>
</evidence>
<dbReference type="GO" id="GO:0004674">
    <property type="term" value="F:protein serine/threonine kinase activity"/>
    <property type="evidence" value="ECO:0007669"/>
    <property type="project" value="UniProtKB-KW"/>
</dbReference>
<dbReference type="InterPro" id="IPR011009">
    <property type="entry name" value="Kinase-like_dom_sf"/>
</dbReference>
<feature type="region of interest" description="Disordered" evidence="9">
    <location>
        <begin position="358"/>
        <end position="403"/>
    </location>
</feature>
<feature type="compositionally biased region" description="Low complexity" evidence="9">
    <location>
        <begin position="489"/>
        <end position="504"/>
    </location>
</feature>
<dbReference type="PROSITE" id="PS50011">
    <property type="entry name" value="PROTEIN_KINASE_DOM"/>
    <property type="match status" value="1"/>
</dbReference>
<keyword evidence="1" id="KW-0723">Serine/threonine-protein kinase</keyword>
<feature type="compositionally biased region" description="Gly residues" evidence="9">
    <location>
        <begin position="430"/>
        <end position="441"/>
    </location>
</feature>
<feature type="binding site" evidence="7">
    <location>
        <begin position="777"/>
        <end position="779"/>
    </location>
    <ligand>
        <name>ATP</name>
        <dbReference type="ChEBI" id="CHEBI:30616"/>
    </ligand>
</feature>
<evidence type="ECO:0000256" key="4">
    <source>
        <dbReference type="ARBA" id="ARBA00022777"/>
    </source>
</evidence>
<organism evidence="11 12">
    <name type="scientific">Chlamydomonas schloesseri</name>
    <dbReference type="NCBI Taxonomy" id="2026947"/>
    <lineage>
        <taxon>Eukaryota</taxon>
        <taxon>Viridiplantae</taxon>
        <taxon>Chlorophyta</taxon>
        <taxon>core chlorophytes</taxon>
        <taxon>Chlorophyceae</taxon>
        <taxon>CS clade</taxon>
        <taxon>Chlamydomonadales</taxon>
        <taxon>Chlamydomonadaceae</taxon>
        <taxon>Chlamydomonas</taxon>
    </lineage>
</organism>
<keyword evidence="12" id="KW-1185">Reference proteome</keyword>
<feature type="compositionally biased region" description="Low complexity" evidence="9">
    <location>
        <begin position="103"/>
        <end position="112"/>
    </location>
</feature>
<feature type="compositionally biased region" description="Low complexity" evidence="9">
    <location>
        <begin position="20"/>
        <end position="31"/>
    </location>
</feature>
<dbReference type="InterPro" id="IPR000719">
    <property type="entry name" value="Prot_kinase_dom"/>
</dbReference>
<proteinExistence type="predicted"/>
<dbReference type="FunFam" id="1.10.510.10:FF:000813">
    <property type="entry name" value="Aurora-like kinase"/>
    <property type="match status" value="1"/>
</dbReference>
<evidence type="ECO:0000256" key="8">
    <source>
        <dbReference type="PIRSR" id="PIRSR630616-3"/>
    </source>
</evidence>
<feature type="region of interest" description="Disordered" evidence="9">
    <location>
        <begin position="424"/>
        <end position="521"/>
    </location>
</feature>
<feature type="compositionally biased region" description="Low complexity" evidence="9">
    <location>
        <begin position="210"/>
        <end position="221"/>
    </location>
</feature>
<feature type="binding site" evidence="7">
    <location>
        <position position="729"/>
    </location>
    <ligand>
        <name>ATP</name>
        <dbReference type="ChEBI" id="CHEBI:30616"/>
    </ligand>
</feature>
<feature type="region of interest" description="Disordered" evidence="9">
    <location>
        <begin position="1"/>
        <end position="36"/>
    </location>
</feature>
<keyword evidence="3 7" id="KW-0547">Nucleotide-binding</keyword>
<dbReference type="SMART" id="SM00220">
    <property type="entry name" value="S_TKc"/>
    <property type="match status" value="1"/>
</dbReference>
<keyword evidence="2" id="KW-0808">Transferase</keyword>
<feature type="region of interest" description="Disordered" evidence="9">
    <location>
        <begin position="73"/>
        <end position="141"/>
    </location>
</feature>
<feature type="compositionally biased region" description="Polar residues" evidence="9">
    <location>
        <begin position="610"/>
        <end position="619"/>
    </location>
</feature>
<evidence type="ECO:0000256" key="6">
    <source>
        <dbReference type="PIRSR" id="PIRSR630616-1"/>
    </source>
</evidence>
<accession>A0A835WJ91</accession>
<reference evidence="11" key="1">
    <citation type="journal article" date="2020" name="bioRxiv">
        <title>Comparative genomics of Chlamydomonas.</title>
        <authorList>
            <person name="Craig R.J."/>
            <person name="Hasan A.R."/>
            <person name="Ness R.W."/>
            <person name="Keightley P.D."/>
        </authorList>
    </citation>
    <scope>NUCLEOTIDE SEQUENCE</scope>
    <source>
        <strain evidence="11">CCAP 11/173</strain>
    </source>
</reference>
<gene>
    <name evidence="11" type="ORF">HYH02_007369</name>
</gene>
<evidence type="ECO:0000313" key="11">
    <source>
        <dbReference type="EMBL" id="KAG2447915.1"/>
    </source>
</evidence>
<feature type="compositionally biased region" description="Polar residues" evidence="9">
    <location>
        <begin position="80"/>
        <end position="90"/>
    </location>
</feature>
<evidence type="ECO:0000256" key="7">
    <source>
        <dbReference type="PIRSR" id="PIRSR630616-2"/>
    </source>
</evidence>
<protein>
    <recommendedName>
        <fullName evidence="10">Protein kinase domain-containing protein</fullName>
    </recommendedName>
</protein>
<dbReference type="Proteomes" id="UP000613740">
    <property type="component" value="Unassembled WGS sequence"/>
</dbReference>
<feature type="region of interest" description="Disordered" evidence="9">
    <location>
        <begin position="210"/>
        <end position="244"/>
    </location>
</feature>
<keyword evidence="4" id="KW-0418">Kinase</keyword>
<dbReference type="InterPro" id="IPR008271">
    <property type="entry name" value="Ser/Thr_kinase_AS"/>
</dbReference>
<feature type="compositionally biased region" description="Low complexity" evidence="9">
    <location>
        <begin position="568"/>
        <end position="579"/>
    </location>
</feature>
<feature type="compositionally biased region" description="Low complexity" evidence="9">
    <location>
        <begin position="620"/>
        <end position="642"/>
    </location>
</feature>
<feature type="compositionally biased region" description="Gly residues" evidence="9">
    <location>
        <begin position="511"/>
        <end position="520"/>
    </location>
</feature>
<evidence type="ECO:0000256" key="9">
    <source>
        <dbReference type="SAM" id="MobiDB-lite"/>
    </source>
</evidence>
<feature type="active site" description="Proton acceptor" evidence="6">
    <location>
        <position position="825"/>
    </location>
</feature>
<evidence type="ECO:0000256" key="5">
    <source>
        <dbReference type="ARBA" id="ARBA00022840"/>
    </source>
</evidence>
<feature type="region of interest" description="Disordered" evidence="9">
    <location>
        <begin position="596"/>
        <end position="679"/>
    </location>
</feature>
<evidence type="ECO:0000256" key="2">
    <source>
        <dbReference type="ARBA" id="ARBA00022679"/>
    </source>
</evidence>
<dbReference type="Gene3D" id="1.10.510.10">
    <property type="entry name" value="Transferase(Phosphotransferase) domain 1"/>
    <property type="match status" value="1"/>
</dbReference>
<feature type="domain" description="Protein kinase" evidence="10">
    <location>
        <begin position="700"/>
        <end position="968"/>
    </location>
</feature>
<feature type="compositionally biased region" description="Low complexity" evidence="9">
    <location>
        <begin position="382"/>
        <end position="398"/>
    </location>
</feature>
<dbReference type="GO" id="GO:0005524">
    <property type="term" value="F:ATP binding"/>
    <property type="evidence" value="ECO:0007669"/>
    <property type="project" value="UniProtKB-KW"/>
</dbReference>
<evidence type="ECO:0000256" key="1">
    <source>
        <dbReference type="ARBA" id="ARBA00022527"/>
    </source>
</evidence>
<dbReference type="AlphaFoldDB" id="A0A835WJ91"/>
<evidence type="ECO:0000256" key="3">
    <source>
        <dbReference type="ARBA" id="ARBA00022741"/>
    </source>
</evidence>
<feature type="region of interest" description="Disordered" evidence="9">
    <location>
        <begin position="540"/>
        <end position="583"/>
    </location>
</feature>
<sequence>MALKLRPIAIHPDAGLEYEPGTPDSSSTGTSRAGSCVAMVHTASKQDERAAKSTGVEEQGRVWRLRAKLRKLLVGGPGPSKQSQKQSLRSHASAVDLSAAERAPSLQASSGSSSGGPAAGVSGRTGNRPGTAGIPPTVLVPDRLSGATAGVALRPTTPPTHALSPLSARASPCYPFLGSPSSAVLPGGPSGQRVSSPHLGVVGCGPLSPASSSGLASPAGGHLQHAVSNGSAAASPVPVRQQQAQLLQAPPPLTTLRRAASFGPNAASAAAALAAASADARYSVGSSSMNGMVASGSSHHQSYGGASAAASPTAAAGCGPIRSSHSVGHMFVGAARPTNIVSVPEDKALAVDALSEPGPGCASAPNSQRGGGCATRLGSGPGSRRSSSNNNNPDGPSPLMDFVLSHAGGGAGCEMDAMLLSSSHSCDAGQSGGGLGGGGAGATLHQSLSGLPSAPASQGPHMARPPSMPPPLSVSRTSSFGGRAGGGRRASPPATASPATARMTAGEEQSSGGGSAGGSGSISCAPAVAASPFNTLAGAKHPQVPSPVGRSSAAVPSDALPRTPSTPPAQQQQQYAPPSGLTRGMSAIALSGFSPASLNSPLRPPAAPSPTLTAVSDATQQQLQQQQPTRLQEAAAEPSAALPSPPPSSQPPVRRAHSTVDASTLRPAPETPPGPPGVLMATSACMPREMARREWRLEDYTLLKKLYKGNYSAVHKALCRTSMQLVVVKVYDTTRMTELARNHVKREAALHSALEHDNILRLYAVFAQGPYVVLIEEVAEGGDLYHVLKHVPGHRLHEDRAVAGVLSPLLRALSHLHAQGVVHRDIKLENILFSDRHHTHMLLADFGIALSLRQERAVTRAGTTEYMSPEQLRCPFKRNPDDNKDRADLYYGAGVDVWATGVLAYELLHGYPPFLGSNREETEALIATAPVQVSSALSAGARDFVLSCLQKDPALRPTVPELLAHPWIRINTRQLRAHRAD</sequence>
<dbReference type="OrthoDB" id="377346at2759"/>
<feature type="binding site" evidence="7">
    <location>
        <begin position="829"/>
        <end position="830"/>
    </location>
    <ligand>
        <name>ATP</name>
        <dbReference type="ChEBI" id="CHEBI:30616"/>
    </ligand>
</feature>
<keyword evidence="5 7" id="KW-0067">ATP-binding</keyword>
<comment type="caution">
    <text evidence="11">The sequence shown here is derived from an EMBL/GenBank/DDBJ whole genome shotgun (WGS) entry which is preliminary data.</text>
</comment>
<dbReference type="EMBL" id="JAEHOD010000020">
    <property type="protein sequence ID" value="KAG2447915.1"/>
    <property type="molecule type" value="Genomic_DNA"/>
</dbReference>
<dbReference type="InterPro" id="IPR030616">
    <property type="entry name" value="Aur-like"/>
</dbReference>
<feature type="cross-link" description="Glycyl lysine isopeptide (Lys-Gly) (interchain with G-Cter in SUMO2)" evidence="8">
    <location>
        <position position="827"/>
    </location>
</feature>
<name>A0A835WJ91_9CHLO</name>
<dbReference type="PANTHER" id="PTHR24350">
    <property type="entry name" value="SERINE/THREONINE-PROTEIN KINASE IAL-RELATED"/>
    <property type="match status" value="1"/>
</dbReference>
<dbReference type="Pfam" id="PF00069">
    <property type="entry name" value="Pkinase"/>
    <property type="match status" value="1"/>
</dbReference>
<evidence type="ECO:0000259" key="10">
    <source>
        <dbReference type="PROSITE" id="PS50011"/>
    </source>
</evidence>
<feature type="binding site" evidence="7">
    <location>
        <position position="845"/>
    </location>
    <ligand>
        <name>ATP</name>
        <dbReference type="ChEBI" id="CHEBI:30616"/>
    </ligand>
</feature>
<dbReference type="SUPFAM" id="SSF56112">
    <property type="entry name" value="Protein kinase-like (PK-like)"/>
    <property type="match status" value="1"/>
</dbReference>
<dbReference type="PROSITE" id="PS00108">
    <property type="entry name" value="PROTEIN_KINASE_ST"/>
    <property type="match status" value="1"/>
</dbReference>